<organism evidence="2 3">
    <name type="scientific">Sphaerisporangium rufum</name>
    <dbReference type="NCBI Taxonomy" id="1381558"/>
    <lineage>
        <taxon>Bacteria</taxon>
        <taxon>Bacillati</taxon>
        <taxon>Actinomycetota</taxon>
        <taxon>Actinomycetes</taxon>
        <taxon>Streptosporangiales</taxon>
        <taxon>Streptosporangiaceae</taxon>
        <taxon>Sphaerisporangium</taxon>
    </lineage>
</organism>
<sequence>MHACVAAGARTARQVRDITGAGRDCATCIRKVCAILKRSEELVGTA</sequence>
<dbReference type="EMBL" id="BOOU01000006">
    <property type="protein sequence ID" value="GII75473.1"/>
    <property type="molecule type" value="Genomic_DNA"/>
</dbReference>
<name>A0A919QY92_9ACTN</name>
<dbReference type="AlphaFoldDB" id="A0A919QY92"/>
<dbReference type="Gene3D" id="1.10.10.1100">
    <property type="entry name" value="BFD-like [2Fe-2S]-binding domain"/>
    <property type="match status" value="1"/>
</dbReference>
<proteinExistence type="predicted"/>
<dbReference type="Pfam" id="PF04324">
    <property type="entry name" value="Fer2_BFD"/>
    <property type="match status" value="1"/>
</dbReference>
<reference evidence="2" key="1">
    <citation type="submission" date="2021-01" db="EMBL/GenBank/DDBJ databases">
        <title>Whole genome shotgun sequence of Sphaerisporangium rufum NBRC 109079.</title>
        <authorList>
            <person name="Komaki H."/>
            <person name="Tamura T."/>
        </authorList>
    </citation>
    <scope>NUCLEOTIDE SEQUENCE</scope>
    <source>
        <strain evidence="2">NBRC 109079</strain>
    </source>
</reference>
<dbReference type="InterPro" id="IPR007419">
    <property type="entry name" value="BFD-like_2Fe2S-bd_dom"/>
</dbReference>
<protein>
    <recommendedName>
        <fullName evidence="1">BFD-like [2Fe-2S]-binding domain-containing protein</fullName>
    </recommendedName>
</protein>
<feature type="domain" description="BFD-like [2Fe-2S]-binding" evidence="1">
    <location>
        <begin position="5"/>
        <end position="37"/>
    </location>
</feature>
<evidence type="ECO:0000259" key="1">
    <source>
        <dbReference type="Pfam" id="PF04324"/>
    </source>
</evidence>
<comment type="caution">
    <text evidence="2">The sequence shown here is derived from an EMBL/GenBank/DDBJ whole genome shotgun (WGS) entry which is preliminary data.</text>
</comment>
<dbReference type="Proteomes" id="UP000655287">
    <property type="component" value="Unassembled WGS sequence"/>
</dbReference>
<gene>
    <name evidence="2" type="ORF">Sru01_04550</name>
</gene>
<keyword evidence="3" id="KW-1185">Reference proteome</keyword>
<dbReference type="InterPro" id="IPR041854">
    <property type="entry name" value="BFD-like_2Fe2S-bd_dom_sf"/>
</dbReference>
<evidence type="ECO:0000313" key="3">
    <source>
        <dbReference type="Proteomes" id="UP000655287"/>
    </source>
</evidence>
<accession>A0A919QY92</accession>
<evidence type="ECO:0000313" key="2">
    <source>
        <dbReference type="EMBL" id="GII75473.1"/>
    </source>
</evidence>